<dbReference type="ESTHER" id="dicdi-q54l36">
    <property type="family name" value="Hormone-sensitive_lipase_like"/>
</dbReference>
<dbReference type="KEGG" id="ddi:DDB_G0286925"/>
<dbReference type="VEuPathDB" id="AmoebaDB:DDB_G0286925"/>
<sequence length="329" mass="37043">MACKNFSLERDALNLCEGAMKGKPIQELKPEEARNNFVKIQSGDVYKYPCNIEDIKMDLGGELGSVNVRVLTPPNAKESKNKLPAIHYSHGGGWVMGDHVTHDKLIREICYRTNSLVIFTEYSRPPEVKYPIQNEQCYAVILKFIKDAAKWNIDLNNFSLVGDSAGGNMAIVLGLMAKVRNGPSFKRICLYYPAIDSGMNSGSYKEFHNDFYLTKDGMKWFWDAYTNSPKDTNEIYCSPSKCKESDVMGFPETMIINGEADVLRDEGENFARLLRKANVPVTHLRIQAMVHDFVALNCLDQSKACRVAMDSSIDFLNKSHDPNATKPKC</sequence>
<dbReference type="RefSeq" id="XP_637467.1">
    <property type="nucleotide sequence ID" value="XM_632375.1"/>
</dbReference>
<dbReference type="eggNOG" id="KOG1515">
    <property type="taxonomic scope" value="Eukaryota"/>
</dbReference>
<dbReference type="PhylomeDB" id="Q54L36"/>
<proteinExistence type="predicted"/>
<dbReference type="GO" id="GO:0016787">
    <property type="term" value="F:hydrolase activity"/>
    <property type="evidence" value="ECO:0007669"/>
    <property type="project" value="UniProtKB-KW"/>
</dbReference>
<dbReference type="MEROPS" id="S09.A97"/>
<dbReference type="PANTHER" id="PTHR48081">
    <property type="entry name" value="AB HYDROLASE SUPERFAMILY PROTEIN C4A8.06C"/>
    <property type="match status" value="1"/>
</dbReference>
<dbReference type="AlphaFoldDB" id="Q54L36"/>
<reference evidence="3 4" key="1">
    <citation type="journal article" date="2005" name="Nature">
        <title>The genome of the social amoeba Dictyostelium discoideum.</title>
        <authorList>
            <consortium name="The Dictyostelium discoideum Sequencing Consortium"/>
            <person name="Eichinger L."/>
            <person name="Pachebat J.A."/>
            <person name="Glockner G."/>
            <person name="Rajandream M.A."/>
            <person name="Sucgang R."/>
            <person name="Berriman M."/>
            <person name="Song J."/>
            <person name="Olsen R."/>
            <person name="Szafranski K."/>
            <person name="Xu Q."/>
            <person name="Tunggal B."/>
            <person name="Kummerfeld S."/>
            <person name="Madera M."/>
            <person name="Konfortov B.A."/>
            <person name="Rivero F."/>
            <person name="Bankier A.T."/>
            <person name="Lehmann R."/>
            <person name="Hamlin N."/>
            <person name="Davies R."/>
            <person name="Gaudet P."/>
            <person name="Fey P."/>
            <person name="Pilcher K."/>
            <person name="Chen G."/>
            <person name="Saunders D."/>
            <person name="Sodergren E."/>
            <person name="Davis P."/>
            <person name="Kerhornou A."/>
            <person name="Nie X."/>
            <person name="Hall N."/>
            <person name="Anjard C."/>
            <person name="Hemphill L."/>
            <person name="Bason N."/>
            <person name="Farbrother P."/>
            <person name="Desany B."/>
            <person name="Just E."/>
            <person name="Morio T."/>
            <person name="Rost R."/>
            <person name="Churcher C."/>
            <person name="Cooper J."/>
            <person name="Haydock S."/>
            <person name="van Driessche N."/>
            <person name="Cronin A."/>
            <person name="Goodhead I."/>
            <person name="Muzny D."/>
            <person name="Mourier T."/>
            <person name="Pain A."/>
            <person name="Lu M."/>
            <person name="Harper D."/>
            <person name="Lindsay R."/>
            <person name="Hauser H."/>
            <person name="James K."/>
            <person name="Quiles M."/>
            <person name="Madan Babu M."/>
            <person name="Saito T."/>
            <person name="Buchrieser C."/>
            <person name="Wardroper A."/>
            <person name="Felder M."/>
            <person name="Thangavelu M."/>
            <person name="Johnson D."/>
            <person name="Knights A."/>
            <person name="Loulseged H."/>
            <person name="Mungall K."/>
            <person name="Oliver K."/>
            <person name="Price C."/>
            <person name="Quail M.A."/>
            <person name="Urushihara H."/>
            <person name="Hernandez J."/>
            <person name="Rabbinowitsch E."/>
            <person name="Steffen D."/>
            <person name="Sanders M."/>
            <person name="Ma J."/>
            <person name="Kohara Y."/>
            <person name="Sharp S."/>
            <person name="Simmonds M."/>
            <person name="Spiegler S."/>
            <person name="Tivey A."/>
            <person name="Sugano S."/>
            <person name="White B."/>
            <person name="Walker D."/>
            <person name="Woodward J."/>
            <person name="Winckler T."/>
            <person name="Tanaka Y."/>
            <person name="Shaulsky G."/>
            <person name="Schleicher M."/>
            <person name="Weinstock G."/>
            <person name="Rosenthal A."/>
            <person name="Cox E.C."/>
            <person name="Chisholm R.L."/>
            <person name="Gibbs R."/>
            <person name="Loomis W.F."/>
            <person name="Platzer M."/>
            <person name="Kay R.R."/>
            <person name="Williams J."/>
            <person name="Dear P.H."/>
            <person name="Noegel A.A."/>
            <person name="Barrell B."/>
            <person name="Kuspa A."/>
        </authorList>
    </citation>
    <scope>NUCLEOTIDE SEQUENCE [LARGE SCALE GENOMIC DNA]</scope>
    <source>
        <strain evidence="3 4">AX4</strain>
    </source>
</reference>
<name>Q54L36_DICDI</name>
<feature type="domain" description="Alpha/beta hydrolase fold-3" evidence="2">
    <location>
        <begin position="88"/>
        <end position="294"/>
    </location>
</feature>
<dbReference type="PaxDb" id="44689-DDB0231652"/>
<dbReference type="InterPro" id="IPR013094">
    <property type="entry name" value="AB_hydrolase_3"/>
</dbReference>
<comment type="caution">
    <text evidence="3">The sequence shown here is derived from an EMBL/GenBank/DDBJ whole genome shotgun (WGS) entry which is preliminary data.</text>
</comment>
<gene>
    <name evidence="3" type="ORF">DDB_G0286925</name>
</gene>
<dbReference type="SMR" id="Q54L36"/>
<organism evidence="3 4">
    <name type="scientific">Dictyostelium discoideum</name>
    <name type="common">Social amoeba</name>
    <dbReference type="NCBI Taxonomy" id="44689"/>
    <lineage>
        <taxon>Eukaryota</taxon>
        <taxon>Amoebozoa</taxon>
        <taxon>Evosea</taxon>
        <taxon>Eumycetozoa</taxon>
        <taxon>Dictyostelia</taxon>
        <taxon>Dictyosteliales</taxon>
        <taxon>Dictyosteliaceae</taxon>
        <taxon>Dictyostelium</taxon>
    </lineage>
</organism>
<dbReference type="InterPro" id="IPR050300">
    <property type="entry name" value="GDXG_lipolytic_enzyme"/>
</dbReference>
<keyword evidence="4" id="KW-1185">Reference proteome</keyword>
<dbReference type="dictyBase" id="DDB_G0286925"/>
<evidence type="ECO:0000256" key="1">
    <source>
        <dbReference type="ARBA" id="ARBA00022801"/>
    </source>
</evidence>
<dbReference type="OMA" id="NLCVRGN"/>
<accession>Q54L36</accession>
<evidence type="ECO:0000313" key="4">
    <source>
        <dbReference type="Proteomes" id="UP000002195"/>
    </source>
</evidence>
<evidence type="ECO:0000259" key="2">
    <source>
        <dbReference type="Pfam" id="PF07859"/>
    </source>
</evidence>
<dbReference type="HOGENOM" id="CLU_012494_6_0_1"/>
<dbReference type="STRING" id="44689.Q54L36"/>
<dbReference type="GeneID" id="8625866"/>
<dbReference type="Gene3D" id="3.40.50.1820">
    <property type="entry name" value="alpha/beta hydrolase"/>
    <property type="match status" value="1"/>
</dbReference>
<keyword evidence="1" id="KW-0378">Hydrolase</keyword>
<protein>
    <submittedName>
        <fullName evidence="3">Esterase/lipase/thioesterase domain-containing protein</fullName>
    </submittedName>
</protein>
<dbReference type="InParanoid" id="Q54L36"/>
<evidence type="ECO:0000313" key="3">
    <source>
        <dbReference type="EMBL" id="EAL63960.1"/>
    </source>
</evidence>
<dbReference type="SUPFAM" id="SSF53474">
    <property type="entry name" value="alpha/beta-Hydrolases"/>
    <property type="match status" value="1"/>
</dbReference>
<dbReference type="EMBL" id="AAFI02000092">
    <property type="protein sequence ID" value="EAL63960.1"/>
    <property type="molecule type" value="Genomic_DNA"/>
</dbReference>
<dbReference type="PANTHER" id="PTHR48081:SF14">
    <property type="entry name" value="ESTERASE_LIPASE_THIOESTERASE DOMAIN-CONTAINING PROTEIN"/>
    <property type="match status" value="1"/>
</dbReference>
<dbReference type="InterPro" id="IPR029058">
    <property type="entry name" value="AB_hydrolase_fold"/>
</dbReference>
<dbReference type="Proteomes" id="UP000002195">
    <property type="component" value="Unassembled WGS sequence"/>
</dbReference>
<dbReference type="Pfam" id="PF07859">
    <property type="entry name" value="Abhydrolase_3"/>
    <property type="match status" value="1"/>
</dbReference>